<organism evidence="1 2">
    <name type="scientific">Spartinivicinus poritis</name>
    <dbReference type="NCBI Taxonomy" id="2994640"/>
    <lineage>
        <taxon>Bacteria</taxon>
        <taxon>Pseudomonadati</taxon>
        <taxon>Pseudomonadota</taxon>
        <taxon>Gammaproteobacteria</taxon>
        <taxon>Oceanospirillales</taxon>
        <taxon>Zooshikellaceae</taxon>
        <taxon>Spartinivicinus</taxon>
    </lineage>
</organism>
<keyword evidence="2" id="KW-1185">Reference proteome</keyword>
<gene>
    <name evidence="1" type="ORF">ORQ98_24385</name>
</gene>
<dbReference type="EMBL" id="JAPMOU010000051">
    <property type="protein sequence ID" value="MDE1465105.1"/>
    <property type="molecule type" value="Genomic_DNA"/>
</dbReference>
<dbReference type="RefSeq" id="WP_274691416.1">
    <property type="nucleotide sequence ID" value="NZ_JAPMOU010000051.1"/>
</dbReference>
<evidence type="ECO:0008006" key="3">
    <source>
        <dbReference type="Google" id="ProtNLM"/>
    </source>
</evidence>
<evidence type="ECO:0000313" key="1">
    <source>
        <dbReference type="EMBL" id="MDE1465105.1"/>
    </source>
</evidence>
<sequence length="264" mass="30216">MKELTFALIFSAFAFGSEQDVTIYIDENYSPFSYKTNGQAVGLYADILNTAFSRMKSFNVKLVPIPWKRGKKIMEQGKGFGLTPAYFHGHDWPYLYPYSFPFYTETVITICQSSVLEKPKNNWPYDYLGLKIGNVAGYDGWGGTVFRQLVAQRKIKYEETKGVRDSVIQLIVRNFDCIIMEGRAFDYVYGGLKDHKYGTTLLKKGAVVGKDSVYIGYSKPAIEGGKYPYYMKFMQAFDSAIYKMRKSGEIKKIMSRSNHLVNKK</sequence>
<dbReference type="Proteomes" id="UP001528823">
    <property type="component" value="Unassembled WGS sequence"/>
</dbReference>
<dbReference type="Gene3D" id="3.40.190.10">
    <property type="entry name" value="Periplasmic binding protein-like II"/>
    <property type="match status" value="2"/>
</dbReference>
<evidence type="ECO:0000313" key="2">
    <source>
        <dbReference type="Proteomes" id="UP001528823"/>
    </source>
</evidence>
<dbReference type="SUPFAM" id="SSF53850">
    <property type="entry name" value="Periplasmic binding protein-like II"/>
    <property type="match status" value="1"/>
</dbReference>
<accession>A0ABT5UFY4</accession>
<name>A0ABT5UFY4_9GAMM</name>
<proteinExistence type="predicted"/>
<protein>
    <recommendedName>
        <fullName evidence="3">Solute-binding protein family 3/N-terminal domain-containing protein</fullName>
    </recommendedName>
</protein>
<reference evidence="1 2" key="1">
    <citation type="submission" date="2022-11" db="EMBL/GenBank/DDBJ databases">
        <title>Spartinivicinus poritis sp. nov., isolated from scleractinian coral Porites lutea.</title>
        <authorList>
            <person name="Zhang G."/>
            <person name="Cai L."/>
            <person name="Wei Q."/>
        </authorList>
    </citation>
    <scope>NUCLEOTIDE SEQUENCE [LARGE SCALE GENOMIC DNA]</scope>
    <source>
        <strain evidence="1 2">A2-2</strain>
    </source>
</reference>
<comment type="caution">
    <text evidence="1">The sequence shown here is derived from an EMBL/GenBank/DDBJ whole genome shotgun (WGS) entry which is preliminary data.</text>
</comment>